<name>A0A508WW40_9HYPH</name>
<proteinExistence type="predicted"/>
<sequence>MTPTAGIQGDFAEDRSREQRVAQAADAFAARFLLLFLSLHGDRLSPAGKRHVRFRRYVGRI</sequence>
<gene>
    <name evidence="1" type="ORF">EMEDMD4_1280048</name>
</gene>
<dbReference type="Proteomes" id="UP000507954">
    <property type="component" value="Unassembled WGS sequence"/>
</dbReference>
<organism evidence="1">
    <name type="scientific">Sinorhizobium medicae</name>
    <dbReference type="NCBI Taxonomy" id="110321"/>
    <lineage>
        <taxon>Bacteria</taxon>
        <taxon>Pseudomonadati</taxon>
        <taxon>Pseudomonadota</taxon>
        <taxon>Alphaproteobacteria</taxon>
        <taxon>Hyphomicrobiales</taxon>
        <taxon>Rhizobiaceae</taxon>
        <taxon>Sinorhizobium/Ensifer group</taxon>
        <taxon>Sinorhizobium</taxon>
    </lineage>
</organism>
<dbReference type="AlphaFoldDB" id="A0A508WW40"/>
<protein>
    <submittedName>
        <fullName evidence="1">Uncharacterized protein</fullName>
    </submittedName>
</protein>
<reference evidence="1" key="1">
    <citation type="submission" date="2019-06" db="EMBL/GenBank/DDBJ databases">
        <authorList>
            <person name="Le Quere A."/>
            <person name="Colella S."/>
        </authorList>
    </citation>
    <scope>NUCLEOTIDE SEQUENCE</scope>
    <source>
        <strain evidence="1">EmedicaeMD41</strain>
    </source>
</reference>
<evidence type="ECO:0000313" key="1">
    <source>
        <dbReference type="EMBL" id="VTZ59861.1"/>
    </source>
</evidence>
<dbReference type="EMBL" id="CABFNB010000033">
    <property type="protein sequence ID" value="VTZ59861.1"/>
    <property type="molecule type" value="Genomic_DNA"/>
</dbReference>
<accession>A0A508WW40</accession>